<dbReference type="AlphaFoldDB" id="A0A150G688"/>
<accession>A0A150G688</accession>
<comment type="caution">
    <text evidence="1">The sequence shown here is derived from an EMBL/GenBank/DDBJ whole genome shotgun (WGS) entry which is preliminary data.</text>
</comment>
<dbReference type="Proteomes" id="UP000075714">
    <property type="component" value="Unassembled WGS sequence"/>
</dbReference>
<dbReference type="STRING" id="33097.A0A150G688"/>
<evidence type="ECO:0000313" key="2">
    <source>
        <dbReference type="Proteomes" id="UP000075714"/>
    </source>
</evidence>
<evidence type="ECO:0000313" key="1">
    <source>
        <dbReference type="EMBL" id="KXZ45389.1"/>
    </source>
</evidence>
<sequence length="505" mass="48764">MRGALRVLASSWAGAAELGSKQGAKMVAEAATRSFAAAAAPALSVSGVSGDAAGVLSAVEALVARDGPAGPQDVSDAAVALAYLGARGNRRLWGQVLEKAAAVGPSLDGPALANLSWALSAANVNHGRTVAELAGPAAAALKKLSPSQLSYIVEALGKSGAADVELFSAVADVAEARAAELKSADWARLLWGFGAAGVQDPKLIKSASAALAKAGDLGGREAAQALWGLAALGRVPEAGLASALGKALKAGVEAPADAAAAAWALATLGVRPDSGVAKALGDKAKAGAADLSAAQAAQGGWGLASLGDKDGATALLGAAAAAVAKDPTALSPSGLALLHAGAVAAGGAGLPAAVADFAAKGFGLAVEHARHVRGSAAAAFHAELAEAVAYASGARHRPDVAAKVASFSSAAPDGSSLDIVVPLDGAAKLAIIGVEAELLGSGGAVLGGSQAVARVREAQGYKVVLVPQGGDWPSGGAVKARAQAVLAAVKKAGLGAVADKLAKEL</sequence>
<name>A0A150G688_GONPE</name>
<dbReference type="OrthoDB" id="537000at2759"/>
<organism evidence="1 2">
    <name type="scientific">Gonium pectorale</name>
    <name type="common">Green alga</name>
    <dbReference type="NCBI Taxonomy" id="33097"/>
    <lineage>
        <taxon>Eukaryota</taxon>
        <taxon>Viridiplantae</taxon>
        <taxon>Chlorophyta</taxon>
        <taxon>core chlorophytes</taxon>
        <taxon>Chlorophyceae</taxon>
        <taxon>CS clade</taxon>
        <taxon>Chlamydomonadales</taxon>
        <taxon>Volvocaceae</taxon>
        <taxon>Gonium</taxon>
    </lineage>
</organism>
<protein>
    <recommendedName>
        <fullName evidence="3">RAP domain-containing protein</fullName>
    </recommendedName>
</protein>
<keyword evidence="2" id="KW-1185">Reference proteome</keyword>
<proteinExistence type="predicted"/>
<dbReference type="EMBL" id="LSYV01000056">
    <property type="protein sequence ID" value="KXZ45389.1"/>
    <property type="molecule type" value="Genomic_DNA"/>
</dbReference>
<evidence type="ECO:0008006" key="3">
    <source>
        <dbReference type="Google" id="ProtNLM"/>
    </source>
</evidence>
<reference evidence="2" key="1">
    <citation type="journal article" date="2016" name="Nat. Commun.">
        <title>The Gonium pectorale genome demonstrates co-option of cell cycle regulation during the evolution of multicellularity.</title>
        <authorList>
            <person name="Hanschen E.R."/>
            <person name="Marriage T.N."/>
            <person name="Ferris P.J."/>
            <person name="Hamaji T."/>
            <person name="Toyoda A."/>
            <person name="Fujiyama A."/>
            <person name="Neme R."/>
            <person name="Noguchi H."/>
            <person name="Minakuchi Y."/>
            <person name="Suzuki M."/>
            <person name="Kawai-Toyooka H."/>
            <person name="Smith D.R."/>
            <person name="Sparks H."/>
            <person name="Anderson J."/>
            <person name="Bakaric R."/>
            <person name="Luria V."/>
            <person name="Karger A."/>
            <person name="Kirschner M.W."/>
            <person name="Durand P.M."/>
            <person name="Michod R.E."/>
            <person name="Nozaki H."/>
            <person name="Olson B.J."/>
        </authorList>
    </citation>
    <scope>NUCLEOTIDE SEQUENCE [LARGE SCALE GENOMIC DNA]</scope>
    <source>
        <strain evidence="2">NIES-2863</strain>
    </source>
</reference>
<gene>
    <name evidence="1" type="ORF">GPECTOR_55g295</name>
</gene>